<accession>A0A4Z2EH83</accession>
<evidence type="ECO:0000313" key="3">
    <source>
        <dbReference type="Proteomes" id="UP000314294"/>
    </source>
</evidence>
<gene>
    <name evidence="2" type="primary">Tbcel_0</name>
    <name evidence="2" type="ORF">EYF80_061941</name>
</gene>
<comment type="caution">
    <text evidence="2">The sequence shown here is derived from an EMBL/GenBank/DDBJ whole genome shotgun (WGS) entry which is preliminary data.</text>
</comment>
<name>A0A4Z2EH83_9TELE</name>
<sequence length="70" mass="7857">MPTILVLSGCGLSSAGDRAQISAFCAHVLELDLSHNLLQDWRQVETYLHPRGTTDKQTHRKQGREGRKEV</sequence>
<evidence type="ECO:0000256" key="1">
    <source>
        <dbReference type="SAM" id="MobiDB-lite"/>
    </source>
</evidence>
<dbReference type="AlphaFoldDB" id="A0A4Z2EH83"/>
<keyword evidence="3" id="KW-1185">Reference proteome</keyword>
<dbReference type="EMBL" id="SRLO01007560">
    <property type="protein sequence ID" value="TNN27910.1"/>
    <property type="molecule type" value="Genomic_DNA"/>
</dbReference>
<feature type="compositionally biased region" description="Basic and acidic residues" evidence="1">
    <location>
        <begin position="52"/>
        <end position="70"/>
    </location>
</feature>
<organism evidence="2 3">
    <name type="scientific">Liparis tanakae</name>
    <name type="common">Tanaka's snailfish</name>
    <dbReference type="NCBI Taxonomy" id="230148"/>
    <lineage>
        <taxon>Eukaryota</taxon>
        <taxon>Metazoa</taxon>
        <taxon>Chordata</taxon>
        <taxon>Craniata</taxon>
        <taxon>Vertebrata</taxon>
        <taxon>Euteleostomi</taxon>
        <taxon>Actinopterygii</taxon>
        <taxon>Neopterygii</taxon>
        <taxon>Teleostei</taxon>
        <taxon>Neoteleostei</taxon>
        <taxon>Acanthomorphata</taxon>
        <taxon>Eupercaria</taxon>
        <taxon>Perciformes</taxon>
        <taxon>Cottioidei</taxon>
        <taxon>Cottales</taxon>
        <taxon>Liparidae</taxon>
        <taxon>Liparis</taxon>
    </lineage>
</organism>
<dbReference type="Proteomes" id="UP000314294">
    <property type="component" value="Unassembled WGS sequence"/>
</dbReference>
<protein>
    <submittedName>
        <fullName evidence="2">Tubulin-specific chaperone cofactor E-like protein</fullName>
    </submittedName>
</protein>
<feature type="region of interest" description="Disordered" evidence="1">
    <location>
        <begin position="49"/>
        <end position="70"/>
    </location>
</feature>
<proteinExistence type="predicted"/>
<reference evidence="2 3" key="1">
    <citation type="submission" date="2019-03" db="EMBL/GenBank/DDBJ databases">
        <title>First draft genome of Liparis tanakae, snailfish: a comprehensive survey of snailfish specific genes.</title>
        <authorList>
            <person name="Kim W."/>
            <person name="Song I."/>
            <person name="Jeong J.-H."/>
            <person name="Kim D."/>
            <person name="Kim S."/>
            <person name="Ryu S."/>
            <person name="Song J.Y."/>
            <person name="Lee S.K."/>
        </authorList>
    </citation>
    <scope>NUCLEOTIDE SEQUENCE [LARGE SCALE GENOMIC DNA]</scope>
    <source>
        <tissue evidence="2">Muscle</tissue>
    </source>
</reference>
<evidence type="ECO:0000313" key="2">
    <source>
        <dbReference type="EMBL" id="TNN27910.1"/>
    </source>
</evidence>